<gene>
    <name evidence="1" type="ORF">SADUNF_Sadunf19G0050800</name>
</gene>
<reference evidence="1 2" key="1">
    <citation type="submission" date="2020-10" db="EMBL/GenBank/DDBJ databases">
        <title>Plant Genome Project.</title>
        <authorList>
            <person name="Zhang R.-G."/>
        </authorList>
    </citation>
    <scope>NUCLEOTIDE SEQUENCE [LARGE SCALE GENOMIC DNA]</scope>
    <source>
        <strain evidence="1">FAFU-HL-1</strain>
        <tissue evidence="1">Leaf</tissue>
    </source>
</reference>
<accession>A0A835J1V2</accession>
<protein>
    <submittedName>
        <fullName evidence="1">Uncharacterized protein</fullName>
    </submittedName>
</protein>
<dbReference type="EMBL" id="JADGMS010000019">
    <property type="protein sequence ID" value="KAF9661271.1"/>
    <property type="molecule type" value="Genomic_DNA"/>
</dbReference>
<organism evidence="1 2">
    <name type="scientific">Salix dunnii</name>
    <dbReference type="NCBI Taxonomy" id="1413687"/>
    <lineage>
        <taxon>Eukaryota</taxon>
        <taxon>Viridiplantae</taxon>
        <taxon>Streptophyta</taxon>
        <taxon>Embryophyta</taxon>
        <taxon>Tracheophyta</taxon>
        <taxon>Spermatophyta</taxon>
        <taxon>Magnoliopsida</taxon>
        <taxon>eudicotyledons</taxon>
        <taxon>Gunneridae</taxon>
        <taxon>Pentapetalae</taxon>
        <taxon>rosids</taxon>
        <taxon>fabids</taxon>
        <taxon>Malpighiales</taxon>
        <taxon>Salicaceae</taxon>
        <taxon>Saliceae</taxon>
        <taxon>Salix</taxon>
    </lineage>
</organism>
<comment type="caution">
    <text evidence="1">The sequence shown here is derived from an EMBL/GenBank/DDBJ whole genome shotgun (WGS) entry which is preliminary data.</text>
</comment>
<dbReference type="AlphaFoldDB" id="A0A835J1V2"/>
<keyword evidence="2" id="KW-1185">Reference proteome</keyword>
<evidence type="ECO:0000313" key="2">
    <source>
        <dbReference type="Proteomes" id="UP000657918"/>
    </source>
</evidence>
<evidence type="ECO:0000313" key="1">
    <source>
        <dbReference type="EMBL" id="KAF9661271.1"/>
    </source>
</evidence>
<proteinExistence type="predicted"/>
<sequence length="80" mass="9534">MNPSVLKISWFLSCVRLLTRNQAGALYNGAFQPSEFMGRSIYKRSIKTLRVRLDKQKHLRMLGKPQEISWSSYMRYERKH</sequence>
<name>A0A835J1V2_9ROSI</name>
<dbReference type="Proteomes" id="UP000657918">
    <property type="component" value="Unassembled WGS sequence"/>
</dbReference>